<comment type="similarity">
    <text evidence="1">Belongs to the NPL4 family.</text>
</comment>
<dbReference type="PANTHER" id="PTHR12710">
    <property type="entry name" value="NUCLEAR PROTEIN LOCALIZATION 4"/>
    <property type="match status" value="1"/>
</dbReference>
<dbReference type="CDD" id="cd17055">
    <property type="entry name" value="Ubl_AtNPL4_like"/>
    <property type="match status" value="1"/>
</dbReference>
<dbReference type="GO" id="GO:0006511">
    <property type="term" value="P:ubiquitin-dependent protein catabolic process"/>
    <property type="evidence" value="ECO:0007669"/>
    <property type="project" value="InterPro"/>
</dbReference>
<dbReference type="SUPFAM" id="SSF54236">
    <property type="entry name" value="Ubiquitin-like"/>
    <property type="match status" value="1"/>
</dbReference>
<dbReference type="InterPro" id="IPR007717">
    <property type="entry name" value="NPL4_C"/>
</dbReference>
<gene>
    <name evidence="4" type="ORF">C2E20_3633</name>
</gene>
<dbReference type="STRING" id="554055.A0A2P6VFV6"/>
<dbReference type="Gene3D" id="3.40.140.10">
    <property type="entry name" value="Cytidine Deaminase, domain 2"/>
    <property type="match status" value="1"/>
</dbReference>
<dbReference type="PROSITE" id="PS50249">
    <property type="entry name" value="MPN"/>
    <property type="match status" value="1"/>
</dbReference>
<proteinExistence type="inferred from homology"/>
<sequence length="416" mass="46460">MIIRLRSRDGLERIEVGNGATLAQLKHAIQAKLGVPLEDMLLSKNAALLTAKEEQVPSFTDMQGDGAPLQQLGVAHGDMVFLLYHFEREVQPAVKKSDWEKRPFGAHMDVAKMVSLQTRIERQEAPHAGSASFDFAAANLFQSYVSSAIAFSIKRGGILYGTVDEEGHVFVNAIYEPPQQGSADSLQLERGTEEERQADFVAERLGWKKVGWIFAQSTKEREFIMSNEEICQMAAIQDEMGEHAVTAVVATWPGEDEQPEVHFEVFQVSDQCVKLWRDGWFQEQQGEPSGASQLRNPKDPKDETPVIVAGKDQGEVDTDYFLIPVAVRDHEGPLENKFPVENRLLPQGTAELKSHLAARRSKPYWARLADFHLLLYLARQPNFEEAEVGVLVDAVREQATVPEGFQLIIDSMAGLH</sequence>
<dbReference type="Pfam" id="PF05021">
    <property type="entry name" value="NPL4"/>
    <property type="match status" value="2"/>
</dbReference>
<dbReference type="InterPro" id="IPR037518">
    <property type="entry name" value="MPN"/>
</dbReference>
<feature type="domain" description="MPN" evidence="3">
    <location>
        <begin position="130"/>
        <end position="268"/>
    </location>
</feature>
<evidence type="ECO:0000256" key="1">
    <source>
        <dbReference type="ARBA" id="ARBA00011025"/>
    </source>
</evidence>
<evidence type="ECO:0000259" key="3">
    <source>
        <dbReference type="PROSITE" id="PS50249"/>
    </source>
</evidence>
<organism evidence="4 5">
    <name type="scientific">Micractinium conductrix</name>
    <dbReference type="NCBI Taxonomy" id="554055"/>
    <lineage>
        <taxon>Eukaryota</taxon>
        <taxon>Viridiplantae</taxon>
        <taxon>Chlorophyta</taxon>
        <taxon>core chlorophytes</taxon>
        <taxon>Trebouxiophyceae</taxon>
        <taxon>Chlorellales</taxon>
        <taxon>Chlorellaceae</taxon>
        <taxon>Chlorella clade</taxon>
        <taxon>Micractinium</taxon>
    </lineage>
</organism>
<accession>A0A2P6VFV6</accession>
<dbReference type="GO" id="GO:0005634">
    <property type="term" value="C:nucleus"/>
    <property type="evidence" value="ECO:0007669"/>
    <property type="project" value="TreeGrafter"/>
</dbReference>
<evidence type="ECO:0000313" key="5">
    <source>
        <dbReference type="Proteomes" id="UP000239649"/>
    </source>
</evidence>
<dbReference type="Gene3D" id="3.10.20.90">
    <property type="entry name" value="Phosphatidylinositol 3-kinase Catalytic Subunit, Chain A, domain 1"/>
    <property type="match status" value="1"/>
</dbReference>
<dbReference type="Pfam" id="PF11543">
    <property type="entry name" value="UN_NPL4"/>
    <property type="match status" value="1"/>
</dbReference>
<dbReference type="GO" id="GO:0031625">
    <property type="term" value="F:ubiquitin protein ligase binding"/>
    <property type="evidence" value="ECO:0007669"/>
    <property type="project" value="TreeGrafter"/>
</dbReference>
<dbReference type="GO" id="GO:0043130">
    <property type="term" value="F:ubiquitin binding"/>
    <property type="evidence" value="ECO:0007669"/>
    <property type="project" value="TreeGrafter"/>
</dbReference>
<evidence type="ECO:0000313" key="4">
    <source>
        <dbReference type="EMBL" id="PSC72970.1"/>
    </source>
</evidence>
<evidence type="ECO:0000256" key="2">
    <source>
        <dbReference type="SAM" id="MobiDB-lite"/>
    </source>
</evidence>
<dbReference type="CDD" id="cd08061">
    <property type="entry name" value="MPN_NPL4"/>
    <property type="match status" value="1"/>
</dbReference>
<protein>
    <submittedName>
        <fullName evidence="4">NPL4 1</fullName>
    </submittedName>
</protein>
<dbReference type="InterPro" id="IPR024682">
    <property type="entry name" value="Npl4_Ub-like_dom"/>
</dbReference>
<feature type="compositionally biased region" description="Polar residues" evidence="2">
    <location>
        <begin position="284"/>
        <end position="295"/>
    </location>
</feature>
<feature type="region of interest" description="Disordered" evidence="2">
    <location>
        <begin position="284"/>
        <end position="303"/>
    </location>
</feature>
<dbReference type="Proteomes" id="UP000239649">
    <property type="component" value="Unassembled WGS sequence"/>
</dbReference>
<dbReference type="EMBL" id="LHPF02000008">
    <property type="protein sequence ID" value="PSC72970.1"/>
    <property type="molecule type" value="Genomic_DNA"/>
</dbReference>
<dbReference type="PANTHER" id="PTHR12710:SF0">
    <property type="entry name" value="NUCLEAR PROTEIN LOCALIZATION PROTEIN 4 HOMOLOG"/>
    <property type="match status" value="1"/>
</dbReference>
<keyword evidence="5" id="KW-1185">Reference proteome</keyword>
<dbReference type="AlphaFoldDB" id="A0A2P6VFV6"/>
<reference evidence="4 5" key="1">
    <citation type="journal article" date="2018" name="Plant J.">
        <title>Genome sequences of Chlorella sorokiniana UTEX 1602 and Micractinium conductrix SAG 241.80: implications to maltose excretion by a green alga.</title>
        <authorList>
            <person name="Arriola M.B."/>
            <person name="Velmurugan N."/>
            <person name="Zhang Y."/>
            <person name="Plunkett M.H."/>
            <person name="Hondzo H."/>
            <person name="Barney B.M."/>
        </authorList>
    </citation>
    <scope>NUCLEOTIDE SEQUENCE [LARGE SCALE GENOMIC DNA]</scope>
    <source>
        <strain evidence="4 5">SAG 241.80</strain>
    </source>
</reference>
<name>A0A2P6VFV6_9CHLO</name>
<dbReference type="OrthoDB" id="10251089at2759"/>
<dbReference type="InterPro" id="IPR029071">
    <property type="entry name" value="Ubiquitin-like_domsf"/>
</dbReference>
<dbReference type="InterPro" id="IPR016563">
    <property type="entry name" value="Npl4"/>
</dbReference>
<comment type="caution">
    <text evidence="4">The sequence shown here is derived from an EMBL/GenBank/DDBJ whole genome shotgun (WGS) entry which is preliminary data.</text>
</comment>